<dbReference type="KEGG" id="psoj:PHYSODRAFT_509834"/>
<name>G4ZNV6_PHYSP</name>
<dbReference type="Proteomes" id="UP000002640">
    <property type="component" value="Unassembled WGS sequence"/>
</dbReference>
<dbReference type="InParanoid" id="G4ZNV6"/>
<accession>G4ZNV6</accession>
<evidence type="ECO:0000256" key="1">
    <source>
        <dbReference type="SAM" id="MobiDB-lite"/>
    </source>
</evidence>
<dbReference type="RefSeq" id="XP_009529173.1">
    <property type="nucleotide sequence ID" value="XM_009530878.1"/>
</dbReference>
<evidence type="ECO:0000313" key="2">
    <source>
        <dbReference type="EMBL" id="EGZ15424.1"/>
    </source>
</evidence>
<sequence>TCVTIRPHPVSEESGKTQTSLSSLGNARGCEDEMSDLIASNAAISSSVHSRNCCRSAPVTGSGSVASARTRAGSCEIPSPLIIRPHHIASFLNRQLLIALSRRPYERTRSKQLCSTSSRARTDVACTRMSSIHSRRLVYSMSAKIFCIWFWK</sequence>
<protein>
    <submittedName>
        <fullName evidence="2">Uncharacterized protein</fullName>
    </submittedName>
</protein>
<gene>
    <name evidence="2" type="ORF">PHYSODRAFT_509834</name>
</gene>
<feature type="region of interest" description="Disordered" evidence="1">
    <location>
        <begin position="1"/>
        <end position="24"/>
    </location>
</feature>
<reference evidence="2 3" key="1">
    <citation type="journal article" date="2006" name="Science">
        <title>Phytophthora genome sequences uncover evolutionary origins and mechanisms of pathogenesis.</title>
        <authorList>
            <person name="Tyler B.M."/>
            <person name="Tripathy S."/>
            <person name="Zhang X."/>
            <person name="Dehal P."/>
            <person name="Jiang R.H."/>
            <person name="Aerts A."/>
            <person name="Arredondo F.D."/>
            <person name="Baxter L."/>
            <person name="Bensasson D."/>
            <person name="Beynon J.L."/>
            <person name="Chapman J."/>
            <person name="Damasceno C.M."/>
            <person name="Dorrance A.E."/>
            <person name="Dou D."/>
            <person name="Dickerman A.W."/>
            <person name="Dubchak I.L."/>
            <person name="Garbelotto M."/>
            <person name="Gijzen M."/>
            <person name="Gordon S.G."/>
            <person name="Govers F."/>
            <person name="Grunwald N.J."/>
            <person name="Huang W."/>
            <person name="Ivors K.L."/>
            <person name="Jones R.W."/>
            <person name="Kamoun S."/>
            <person name="Krampis K."/>
            <person name="Lamour K.H."/>
            <person name="Lee M.K."/>
            <person name="McDonald W.H."/>
            <person name="Medina M."/>
            <person name="Meijer H.J."/>
            <person name="Nordberg E.K."/>
            <person name="Maclean D.J."/>
            <person name="Ospina-Giraldo M.D."/>
            <person name="Morris P.F."/>
            <person name="Phuntumart V."/>
            <person name="Putnam N.H."/>
            <person name="Rash S."/>
            <person name="Rose J.K."/>
            <person name="Sakihama Y."/>
            <person name="Salamov A.A."/>
            <person name="Savidor A."/>
            <person name="Scheuring C.F."/>
            <person name="Smith B.M."/>
            <person name="Sobral B.W."/>
            <person name="Terry A."/>
            <person name="Torto-Alalibo T.A."/>
            <person name="Win J."/>
            <person name="Xu Z."/>
            <person name="Zhang H."/>
            <person name="Grigoriev I.V."/>
            <person name="Rokhsar D.S."/>
            <person name="Boore J.L."/>
        </authorList>
    </citation>
    <scope>NUCLEOTIDE SEQUENCE [LARGE SCALE GENOMIC DNA]</scope>
    <source>
        <strain evidence="2 3">P6497</strain>
    </source>
</reference>
<dbReference type="EMBL" id="JH159155">
    <property type="protein sequence ID" value="EGZ15424.1"/>
    <property type="molecule type" value="Genomic_DNA"/>
</dbReference>
<proteinExistence type="predicted"/>
<organism evidence="2 3">
    <name type="scientific">Phytophthora sojae (strain P6497)</name>
    <name type="common">Soybean stem and root rot agent</name>
    <name type="synonym">Phytophthora megasperma f. sp. glycines</name>
    <dbReference type="NCBI Taxonomy" id="1094619"/>
    <lineage>
        <taxon>Eukaryota</taxon>
        <taxon>Sar</taxon>
        <taxon>Stramenopiles</taxon>
        <taxon>Oomycota</taxon>
        <taxon>Peronosporomycetes</taxon>
        <taxon>Peronosporales</taxon>
        <taxon>Peronosporaceae</taxon>
        <taxon>Phytophthora</taxon>
    </lineage>
</organism>
<dbReference type="GeneID" id="20659034"/>
<feature type="non-terminal residue" evidence="2">
    <location>
        <position position="1"/>
    </location>
</feature>
<dbReference type="AlphaFoldDB" id="G4ZNV6"/>
<evidence type="ECO:0000313" key="3">
    <source>
        <dbReference type="Proteomes" id="UP000002640"/>
    </source>
</evidence>
<keyword evidence="3" id="KW-1185">Reference proteome</keyword>